<feature type="non-terminal residue" evidence="2">
    <location>
        <position position="1"/>
    </location>
</feature>
<comment type="caution">
    <text evidence="2">The sequence shown here is derived from an EMBL/GenBank/DDBJ whole genome shotgun (WGS) entry which is preliminary data.</text>
</comment>
<reference evidence="2 3" key="1">
    <citation type="submission" date="2022-05" db="EMBL/GenBank/DDBJ databases">
        <authorList>
            <consortium name="Genoscope - CEA"/>
            <person name="William W."/>
        </authorList>
    </citation>
    <scope>NUCLEOTIDE SEQUENCE [LARGE SCALE GENOMIC DNA]</scope>
</reference>
<dbReference type="Proteomes" id="UP001159427">
    <property type="component" value="Unassembled WGS sequence"/>
</dbReference>
<accession>A0ABN8RAJ7</accession>
<organism evidence="2 3">
    <name type="scientific">Porites evermanni</name>
    <dbReference type="NCBI Taxonomy" id="104178"/>
    <lineage>
        <taxon>Eukaryota</taxon>
        <taxon>Metazoa</taxon>
        <taxon>Cnidaria</taxon>
        <taxon>Anthozoa</taxon>
        <taxon>Hexacorallia</taxon>
        <taxon>Scleractinia</taxon>
        <taxon>Fungiina</taxon>
        <taxon>Poritidae</taxon>
        <taxon>Porites</taxon>
    </lineage>
</organism>
<gene>
    <name evidence="2" type="ORF">PEVE_00009767</name>
</gene>
<sequence>SVTNGHRPAGGLVRPLRRHCHSRGGSERYERQERRQGHPFSDSPETVRPLGSSPNLQQILIKLVATKEEAEVAKRLRGEVLEFAPLEAMKRAEHREIRWISLDRDPSSERMTNSKKCLSDVCSIFRGETPVSMSDLSFRDPDSFKSGELRTCIDLWKDILEGYDQVENVLEWIGKGVNIREFMSPFRGSFMVVNYNSTDPPSRAFKNHHSCKQFSQFVTETLLQYIETGAIRVWGR</sequence>
<proteinExistence type="predicted"/>
<feature type="compositionally biased region" description="Basic and acidic residues" evidence="1">
    <location>
        <begin position="24"/>
        <end position="36"/>
    </location>
</feature>
<feature type="non-terminal residue" evidence="2">
    <location>
        <position position="236"/>
    </location>
</feature>
<feature type="region of interest" description="Disordered" evidence="1">
    <location>
        <begin position="1"/>
        <end position="52"/>
    </location>
</feature>
<evidence type="ECO:0000256" key="1">
    <source>
        <dbReference type="SAM" id="MobiDB-lite"/>
    </source>
</evidence>
<evidence type="ECO:0000313" key="2">
    <source>
        <dbReference type="EMBL" id="CAH3174838.1"/>
    </source>
</evidence>
<protein>
    <submittedName>
        <fullName evidence="2">Uncharacterized protein</fullName>
    </submittedName>
</protein>
<evidence type="ECO:0000313" key="3">
    <source>
        <dbReference type="Proteomes" id="UP001159427"/>
    </source>
</evidence>
<keyword evidence="3" id="KW-1185">Reference proteome</keyword>
<name>A0ABN8RAJ7_9CNID</name>
<dbReference type="EMBL" id="CALNXI010001682">
    <property type="protein sequence ID" value="CAH3174838.1"/>
    <property type="molecule type" value="Genomic_DNA"/>
</dbReference>